<name>E1RDB1_METP4</name>
<feature type="transmembrane region" description="Helical" evidence="7">
    <location>
        <begin position="23"/>
        <end position="42"/>
    </location>
</feature>
<feature type="domain" description="Mechanosensitive ion channel transmembrane helices 2/3" evidence="10">
    <location>
        <begin position="62"/>
        <end position="103"/>
    </location>
</feature>
<dbReference type="GO" id="GO:0008381">
    <property type="term" value="F:mechanosensitive monoatomic ion channel activity"/>
    <property type="evidence" value="ECO:0007669"/>
    <property type="project" value="InterPro"/>
</dbReference>
<keyword evidence="12" id="KW-1185">Reference proteome</keyword>
<dbReference type="Gene3D" id="2.30.30.60">
    <property type="match status" value="1"/>
</dbReference>
<keyword evidence="4 7" id="KW-0812">Transmembrane</keyword>
<evidence type="ECO:0000259" key="10">
    <source>
        <dbReference type="Pfam" id="PF21088"/>
    </source>
</evidence>
<protein>
    <submittedName>
        <fullName evidence="11">MscS Mechanosensitive ion channel</fullName>
    </submittedName>
</protein>
<dbReference type="InterPro" id="IPR011066">
    <property type="entry name" value="MscS_channel_C_sf"/>
</dbReference>
<evidence type="ECO:0000256" key="5">
    <source>
        <dbReference type="ARBA" id="ARBA00022989"/>
    </source>
</evidence>
<dbReference type="InterPro" id="IPR010920">
    <property type="entry name" value="LSM_dom_sf"/>
</dbReference>
<dbReference type="Gene3D" id="3.30.70.100">
    <property type="match status" value="1"/>
</dbReference>
<feature type="domain" description="Mechanosensitive ion channel MscS" evidence="8">
    <location>
        <begin position="104"/>
        <end position="170"/>
    </location>
</feature>
<dbReference type="PANTHER" id="PTHR30221">
    <property type="entry name" value="SMALL-CONDUCTANCE MECHANOSENSITIVE CHANNEL"/>
    <property type="match status" value="1"/>
</dbReference>
<evidence type="ECO:0000256" key="7">
    <source>
        <dbReference type="SAM" id="Phobius"/>
    </source>
</evidence>
<evidence type="ECO:0000256" key="3">
    <source>
        <dbReference type="ARBA" id="ARBA00022475"/>
    </source>
</evidence>
<dbReference type="EMBL" id="CP002117">
    <property type="protein sequence ID" value="ADN37094.1"/>
    <property type="molecule type" value="Genomic_DNA"/>
</dbReference>
<sequence length="282" mass="31542">MADIVNVFLNLPVGTNDLYVSDILYFVIIIISTFILAAYISKKIKKGLSGWMPVNSREMASKILYFSIVVIGFLVALPHLNVNLSGLLIAGGFLSIIIGLAGQTVIANFFSGLILFFEQPIKIGDNIGVGDTLGTVEDIRILSTIIKTYDGIYTRIPNQTLFTSNITNYVAHVARRFEYSVGIRYSDDADRAIEVIWKVINRHPFALKSPSPSIYVDELGDNAVILIVRIWAPSSEWWDVRTELLWKIKLALEENGIQIPFPQRTLWFPEGTGREKSADESN</sequence>
<organism evidence="11 12">
    <name type="scientific">Methanolacinia petrolearia (strain DSM 11571 / OCM 486 / SEBR 4847)</name>
    <name type="common">Methanoplanus petrolearius</name>
    <dbReference type="NCBI Taxonomy" id="679926"/>
    <lineage>
        <taxon>Archaea</taxon>
        <taxon>Methanobacteriati</taxon>
        <taxon>Methanobacteriota</taxon>
        <taxon>Stenosarchaea group</taxon>
        <taxon>Methanomicrobia</taxon>
        <taxon>Methanomicrobiales</taxon>
        <taxon>Methanomicrobiaceae</taxon>
        <taxon>Methanolacinia</taxon>
    </lineage>
</organism>
<dbReference type="HOGENOM" id="CLU_037945_1_0_2"/>
<dbReference type="GeneID" id="9744833"/>
<dbReference type="Pfam" id="PF21082">
    <property type="entry name" value="MS_channel_3rd"/>
    <property type="match status" value="1"/>
</dbReference>
<evidence type="ECO:0000256" key="1">
    <source>
        <dbReference type="ARBA" id="ARBA00004651"/>
    </source>
</evidence>
<evidence type="ECO:0000256" key="2">
    <source>
        <dbReference type="ARBA" id="ARBA00008017"/>
    </source>
</evidence>
<dbReference type="InterPro" id="IPR049278">
    <property type="entry name" value="MS_channel_C"/>
</dbReference>
<comment type="subcellular location">
    <subcellularLocation>
        <location evidence="1">Cell membrane</location>
        <topology evidence="1">Multi-pass membrane protein</topology>
    </subcellularLocation>
</comment>
<dbReference type="InterPro" id="IPR023408">
    <property type="entry name" value="MscS_beta-dom_sf"/>
</dbReference>
<evidence type="ECO:0000313" key="12">
    <source>
        <dbReference type="Proteomes" id="UP000006565"/>
    </source>
</evidence>
<evidence type="ECO:0000313" key="11">
    <source>
        <dbReference type="EMBL" id="ADN37094.1"/>
    </source>
</evidence>
<dbReference type="STRING" id="679926.Mpet_2347"/>
<evidence type="ECO:0000259" key="8">
    <source>
        <dbReference type="Pfam" id="PF00924"/>
    </source>
</evidence>
<dbReference type="AlphaFoldDB" id="E1RDB1"/>
<keyword evidence="6 7" id="KW-0472">Membrane</keyword>
<dbReference type="SUPFAM" id="SSF82861">
    <property type="entry name" value="Mechanosensitive channel protein MscS (YggB), transmembrane region"/>
    <property type="match status" value="1"/>
</dbReference>
<feature type="transmembrane region" description="Helical" evidence="7">
    <location>
        <begin position="87"/>
        <end position="117"/>
    </location>
</feature>
<evidence type="ECO:0000259" key="9">
    <source>
        <dbReference type="Pfam" id="PF21082"/>
    </source>
</evidence>
<dbReference type="InterPro" id="IPR049142">
    <property type="entry name" value="MS_channel_1st"/>
</dbReference>
<feature type="transmembrane region" description="Helical" evidence="7">
    <location>
        <begin position="63"/>
        <end position="81"/>
    </location>
</feature>
<dbReference type="SUPFAM" id="SSF50182">
    <property type="entry name" value="Sm-like ribonucleoproteins"/>
    <property type="match status" value="1"/>
</dbReference>
<dbReference type="PANTHER" id="PTHR30221:SF20">
    <property type="entry name" value="SMALL-CONDUCTANCE MECHANOSENSITIVE CHANNEL"/>
    <property type="match status" value="1"/>
</dbReference>
<gene>
    <name evidence="11" type="ordered locus">Mpet_2347</name>
</gene>
<accession>E1RDB1</accession>
<comment type="similarity">
    <text evidence="2">Belongs to the MscS (TC 1.A.23) family.</text>
</comment>
<dbReference type="SUPFAM" id="SSF82689">
    <property type="entry name" value="Mechanosensitive channel protein MscS (YggB), C-terminal domain"/>
    <property type="match status" value="1"/>
</dbReference>
<dbReference type="Pfam" id="PF21088">
    <property type="entry name" value="MS_channel_1st"/>
    <property type="match status" value="1"/>
</dbReference>
<dbReference type="Proteomes" id="UP000006565">
    <property type="component" value="Chromosome"/>
</dbReference>
<dbReference type="GO" id="GO:0005886">
    <property type="term" value="C:plasma membrane"/>
    <property type="evidence" value="ECO:0007669"/>
    <property type="project" value="UniProtKB-SubCell"/>
</dbReference>
<dbReference type="eggNOG" id="arCOG01568">
    <property type="taxonomic scope" value="Archaea"/>
</dbReference>
<dbReference type="Gene3D" id="1.10.287.1260">
    <property type="match status" value="1"/>
</dbReference>
<dbReference type="InterPro" id="IPR045275">
    <property type="entry name" value="MscS_archaea/bacteria_type"/>
</dbReference>
<dbReference type="Pfam" id="PF00924">
    <property type="entry name" value="MS_channel_2nd"/>
    <property type="match status" value="1"/>
</dbReference>
<proteinExistence type="inferred from homology"/>
<feature type="domain" description="Mechanosensitive ion channel MscS C-terminal" evidence="9">
    <location>
        <begin position="178"/>
        <end position="259"/>
    </location>
</feature>
<keyword evidence="3" id="KW-1003">Cell membrane</keyword>
<evidence type="ECO:0000256" key="6">
    <source>
        <dbReference type="ARBA" id="ARBA00023136"/>
    </source>
</evidence>
<dbReference type="InterPro" id="IPR006685">
    <property type="entry name" value="MscS_channel_2nd"/>
</dbReference>
<dbReference type="KEGG" id="mpi:Mpet_2347"/>
<evidence type="ECO:0000256" key="4">
    <source>
        <dbReference type="ARBA" id="ARBA00022692"/>
    </source>
</evidence>
<keyword evidence="5 7" id="KW-1133">Transmembrane helix</keyword>
<reference evidence="11 12" key="1">
    <citation type="journal article" date="2010" name="Stand. Genomic Sci.">
        <title>Complete genome sequence of Methanoplanus petrolearius type strain (SEBR 4847).</title>
        <authorList>
            <person name="Brambilla E."/>
            <person name="Djao O.D."/>
            <person name="Daligault H."/>
            <person name="Lapidus A."/>
            <person name="Lucas S."/>
            <person name="Hammon N."/>
            <person name="Nolan M."/>
            <person name="Tice H."/>
            <person name="Cheng J.F."/>
            <person name="Han C."/>
            <person name="Tapia R."/>
            <person name="Goodwin L."/>
            <person name="Pitluck S."/>
            <person name="Liolios K."/>
            <person name="Ivanova N."/>
            <person name="Mavromatis K."/>
            <person name="Mikhailova N."/>
            <person name="Pati A."/>
            <person name="Chen A."/>
            <person name="Palaniappan K."/>
            <person name="Land M."/>
            <person name="Hauser L."/>
            <person name="Chang Y.J."/>
            <person name="Jeffries C.D."/>
            <person name="Rohde M."/>
            <person name="Spring S."/>
            <person name="Sikorski J."/>
            <person name="Goker M."/>
            <person name="Woyke T."/>
            <person name="Bristow J."/>
            <person name="Eisen J.A."/>
            <person name="Markowitz V."/>
            <person name="Hugenholtz P."/>
            <person name="Kyrpides N.C."/>
            <person name="Klenk H.P."/>
        </authorList>
    </citation>
    <scope>NUCLEOTIDE SEQUENCE [LARGE SCALE GENOMIC DNA]</scope>
    <source>
        <strain evidence="12">DSM 11571 / OCM 486 / SEBR 4847</strain>
    </source>
</reference>
<dbReference type="InterPro" id="IPR011014">
    <property type="entry name" value="MscS_channel_TM-2"/>
</dbReference>
<dbReference type="RefSeq" id="WP_013330271.1">
    <property type="nucleotide sequence ID" value="NC_014507.1"/>
</dbReference>